<dbReference type="Pfam" id="PF12770">
    <property type="entry name" value="CHAT"/>
    <property type="match status" value="1"/>
</dbReference>
<comment type="caution">
    <text evidence="2">The sequence shown here is derived from an EMBL/GenBank/DDBJ whole genome shotgun (WGS) entry which is preliminary data.</text>
</comment>
<dbReference type="Proteomes" id="UP000630805">
    <property type="component" value="Unassembled WGS sequence"/>
</dbReference>
<feature type="domain" description="CHAT" evidence="1">
    <location>
        <begin position="108"/>
        <end position="347"/>
    </location>
</feature>
<dbReference type="EMBL" id="JABXWT010000017">
    <property type="protein sequence ID" value="NVO58047.1"/>
    <property type="molecule type" value="Genomic_DNA"/>
</dbReference>
<name>A0ABX2PV54_9RHOB</name>
<protein>
    <submittedName>
        <fullName evidence="2">CHAT domain-containing protein</fullName>
    </submittedName>
</protein>
<dbReference type="RefSeq" id="WP_176867094.1">
    <property type="nucleotide sequence ID" value="NZ_JABXWT010000017.1"/>
</dbReference>
<evidence type="ECO:0000313" key="3">
    <source>
        <dbReference type="Proteomes" id="UP000630805"/>
    </source>
</evidence>
<accession>A0ABX2PV54</accession>
<organism evidence="2 3">
    <name type="scientific">Ruegeria haliotis</name>
    <dbReference type="NCBI Taxonomy" id="2747601"/>
    <lineage>
        <taxon>Bacteria</taxon>
        <taxon>Pseudomonadati</taxon>
        <taxon>Pseudomonadota</taxon>
        <taxon>Alphaproteobacteria</taxon>
        <taxon>Rhodobacterales</taxon>
        <taxon>Roseobacteraceae</taxon>
        <taxon>Ruegeria</taxon>
    </lineage>
</organism>
<proteinExistence type="predicted"/>
<evidence type="ECO:0000313" key="2">
    <source>
        <dbReference type="EMBL" id="NVO58047.1"/>
    </source>
</evidence>
<dbReference type="InterPro" id="IPR024983">
    <property type="entry name" value="CHAT_dom"/>
</dbReference>
<keyword evidence="3" id="KW-1185">Reference proteome</keyword>
<evidence type="ECO:0000259" key="1">
    <source>
        <dbReference type="Pfam" id="PF12770"/>
    </source>
</evidence>
<gene>
    <name evidence="2" type="ORF">HW561_19815</name>
</gene>
<reference evidence="2 3" key="1">
    <citation type="submission" date="2020-06" db="EMBL/GenBank/DDBJ databases">
        <authorList>
            <person name="Cao W.R."/>
        </authorList>
    </citation>
    <scope>NUCLEOTIDE SEQUENCE [LARGE SCALE GENOMIC DNA]</scope>
    <source>
        <strain evidence="2 3">B1Z28</strain>
    </source>
</reference>
<sequence>MSGVRITFTGMSGSGQMQYGFSVQSTQGGLPPHPPQTINLSPSDQVFVDLAQLVSDPNVDTPRVVDAGQTLHTMLHTHQNTAVALPSALNAPANAPDRDIWLCFPPYDDAMRHLPWETLHDPSQGFIDNDLGLPVVRMVDTKQDATQPPTALPADGLRIISVIAADGLKTEGGREFKALYDALAAYIKPWTLHVYSSDQPVIDQITAIGNPRVQHHFVPATATDLMTRISNFKPQICHMFCHGVSVGQGAARLELSTRGSQTNRATVEVKASHLTAALPSSAWLVMLSACNSGAAPGDSGSLATALVEDGVPIVVGMHEPTQVRTLHAFIKGFLAPVLTSLDQALAQNGRVPLSVASCLPAARQAICATFRKPNGNPAERMKGWSLPAMFVSSNPFHIEPGTDDDDDDDDDDTLAVLASLNRNRDMLQSFLDRMGGQISAEDATEIKARIATIDREILESLR</sequence>